<organism evidence="1 2">
    <name type="scientific">Lecanicillium saksenae</name>
    <dbReference type="NCBI Taxonomy" id="468837"/>
    <lineage>
        <taxon>Eukaryota</taxon>
        <taxon>Fungi</taxon>
        <taxon>Dikarya</taxon>
        <taxon>Ascomycota</taxon>
        <taxon>Pezizomycotina</taxon>
        <taxon>Sordariomycetes</taxon>
        <taxon>Hypocreomycetidae</taxon>
        <taxon>Hypocreales</taxon>
        <taxon>Cordycipitaceae</taxon>
        <taxon>Lecanicillium</taxon>
    </lineage>
</organism>
<evidence type="ECO:0000313" key="2">
    <source>
        <dbReference type="Proteomes" id="UP001148737"/>
    </source>
</evidence>
<name>A0ACC1QBW7_9HYPO</name>
<comment type="caution">
    <text evidence="1">The sequence shown here is derived from an EMBL/GenBank/DDBJ whole genome shotgun (WGS) entry which is preliminary data.</text>
</comment>
<sequence length="219" mass="22974">MLFANRDMQRRAPVALRQPCASPAWLAGLVASISASQVFVGPPQLNYLTAENRAQDGASGVINVMGVMKPRPVHSPAIVDDMRCLAGGCIEDSLSGWPSQNHHPQAETSHSTHAVTAWVGIRRQAKSHRPGAPTRLHTNPALAIIGPPWLAGSLLASRKTSQTGCGVYSGANSGFPGAPGLPQPTIIAPALPRPPPHAHITKQLSLLNLVASQTTSPLT</sequence>
<proteinExistence type="predicted"/>
<reference evidence="1" key="1">
    <citation type="submission" date="2022-07" db="EMBL/GenBank/DDBJ databases">
        <title>Genome Sequence of Lecanicillium saksenae.</title>
        <authorList>
            <person name="Buettner E."/>
        </authorList>
    </citation>
    <scope>NUCLEOTIDE SEQUENCE</scope>
    <source>
        <strain evidence="1">VT-O1</strain>
    </source>
</reference>
<dbReference type="Proteomes" id="UP001148737">
    <property type="component" value="Unassembled WGS sequence"/>
</dbReference>
<protein>
    <submittedName>
        <fullName evidence="1">Uncharacterized protein</fullName>
    </submittedName>
</protein>
<keyword evidence="2" id="KW-1185">Reference proteome</keyword>
<accession>A0ACC1QBW7</accession>
<gene>
    <name evidence="1" type="ORF">NLG97_g10975</name>
</gene>
<dbReference type="EMBL" id="JANAKD010003109">
    <property type="protein sequence ID" value="KAJ3472455.1"/>
    <property type="molecule type" value="Genomic_DNA"/>
</dbReference>
<evidence type="ECO:0000313" key="1">
    <source>
        <dbReference type="EMBL" id="KAJ3472455.1"/>
    </source>
</evidence>